<reference evidence="2 3" key="2">
    <citation type="submission" date="2018-11" db="EMBL/GenBank/DDBJ databases">
        <authorList>
            <consortium name="Pathogen Informatics"/>
        </authorList>
    </citation>
    <scope>NUCLEOTIDE SEQUENCE [LARGE SCALE GENOMIC DNA]</scope>
</reference>
<dbReference type="InterPro" id="IPR001584">
    <property type="entry name" value="Integrase_cat-core"/>
</dbReference>
<name>A0A0R3WFY7_TAEAS</name>
<organism evidence="4">
    <name type="scientific">Taenia asiatica</name>
    <name type="common">Asian tapeworm</name>
    <dbReference type="NCBI Taxonomy" id="60517"/>
    <lineage>
        <taxon>Eukaryota</taxon>
        <taxon>Metazoa</taxon>
        <taxon>Spiralia</taxon>
        <taxon>Lophotrochozoa</taxon>
        <taxon>Platyhelminthes</taxon>
        <taxon>Cestoda</taxon>
        <taxon>Eucestoda</taxon>
        <taxon>Cyclophyllidea</taxon>
        <taxon>Taeniidae</taxon>
        <taxon>Taenia</taxon>
    </lineage>
</organism>
<dbReference type="STRING" id="60517.A0A0R3WFY7"/>
<dbReference type="InterPro" id="IPR036397">
    <property type="entry name" value="RNaseH_sf"/>
</dbReference>
<dbReference type="InterPro" id="IPR012337">
    <property type="entry name" value="RNaseH-like_sf"/>
</dbReference>
<dbReference type="OrthoDB" id="10047254at2759"/>
<sequence>MTNESLTLDERQYQRQPTYLIGPTDSGKWSAEYSRQSMGGVFALDGVWYFCEIMGIFKQLAVEKTLGIAKTRTIPGHPQGYGQVERTDRTLVGLLKALTKAAKPEDWDLSLGRALLAYRATAHASTGVSPFIMLTGREMRVPSDIFLPSKETTPDNVPDYVLRLKEGIRRTFNLARRHLQTSYSGRQTQDSCGRERARVFSSGAGDSSPVDLDVSSTCFSLNKAMPRKSRPSSSKVSFYEAENCSLMTTSMYARANAQRAASSVEPQAGAAGFVEWKVSATTKLLMSLIAPEMEGTNTDGSASAPFGEAMNIAARFVGVTSRV</sequence>
<keyword evidence="3" id="KW-1185">Reference proteome</keyword>
<evidence type="ECO:0000313" key="4">
    <source>
        <dbReference type="WBParaSite" id="TASK_0000978001-mRNA-1"/>
    </source>
</evidence>
<dbReference type="Proteomes" id="UP000282613">
    <property type="component" value="Unassembled WGS sequence"/>
</dbReference>
<dbReference type="WBParaSite" id="TASK_0000978001-mRNA-1">
    <property type="protein sequence ID" value="TASK_0000978001-mRNA-1"/>
    <property type="gene ID" value="TASK_0000978001"/>
</dbReference>
<dbReference type="PANTHER" id="PTHR37984">
    <property type="entry name" value="PROTEIN CBG26694"/>
    <property type="match status" value="1"/>
</dbReference>
<dbReference type="PROSITE" id="PS50994">
    <property type="entry name" value="INTEGRASE"/>
    <property type="match status" value="1"/>
</dbReference>
<evidence type="ECO:0000259" key="1">
    <source>
        <dbReference type="PROSITE" id="PS50994"/>
    </source>
</evidence>
<dbReference type="PANTHER" id="PTHR37984:SF5">
    <property type="entry name" value="PROTEIN NYNRIN-LIKE"/>
    <property type="match status" value="1"/>
</dbReference>
<feature type="domain" description="Integrase catalytic" evidence="1">
    <location>
        <begin position="61"/>
        <end position="138"/>
    </location>
</feature>
<dbReference type="Gene3D" id="3.30.420.10">
    <property type="entry name" value="Ribonuclease H-like superfamily/Ribonuclease H"/>
    <property type="match status" value="1"/>
</dbReference>
<accession>A0A0R3WFY7</accession>
<reference evidence="4" key="1">
    <citation type="submission" date="2017-02" db="UniProtKB">
        <authorList>
            <consortium name="WormBaseParasite"/>
        </authorList>
    </citation>
    <scope>IDENTIFICATION</scope>
</reference>
<protein>
    <submittedName>
        <fullName evidence="4">Integrase catalytic domain-containing protein</fullName>
    </submittedName>
</protein>
<dbReference type="AlphaFoldDB" id="A0A0R3WFY7"/>
<proteinExistence type="predicted"/>
<gene>
    <name evidence="2" type="ORF">TASK_LOCUS9781</name>
</gene>
<dbReference type="SUPFAM" id="SSF53098">
    <property type="entry name" value="Ribonuclease H-like"/>
    <property type="match status" value="1"/>
</dbReference>
<dbReference type="InterPro" id="IPR050951">
    <property type="entry name" value="Retrovirus_Pol_polyprotein"/>
</dbReference>
<dbReference type="EMBL" id="UYRS01019467">
    <property type="protein sequence ID" value="VDK45508.1"/>
    <property type="molecule type" value="Genomic_DNA"/>
</dbReference>
<dbReference type="GO" id="GO:0015074">
    <property type="term" value="P:DNA integration"/>
    <property type="evidence" value="ECO:0007669"/>
    <property type="project" value="InterPro"/>
</dbReference>
<evidence type="ECO:0000313" key="2">
    <source>
        <dbReference type="EMBL" id="VDK45508.1"/>
    </source>
</evidence>
<dbReference type="GO" id="GO:0003676">
    <property type="term" value="F:nucleic acid binding"/>
    <property type="evidence" value="ECO:0007669"/>
    <property type="project" value="InterPro"/>
</dbReference>
<evidence type="ECO:0000313" key="3">
    <source>
        <dbReference type="Proteomes" id="UP000282613"/>
    </source>
</evidence>